<keyword evidence="3" id="KW-1185">Reference proteome</keyword>
<evidence type="ECO:0000313" key="2">
    <source>
        <dbReference type="EMBL" id="EJD32978.1"/>
    </source>
</evidence>
<dbReference type="AlphaFoldDB" id="J0WL11"/>
<evidence type="ECO:0000313" key="3">
    <source>
        <dbReference type="Proteomes" id="UP000006514"/>
    </source>
</evidence>
<name>J0WL11_AURST</name>
<dbReference type="eggNOG" id="ENOG502SPJ6">
    <property type="taxonomic scope" value="Eukaryota"/>
</dbReference>
<dbReference type="Proteomes" id="UP000006514">
    <property type="component" value="Unassembled WGS sequence"/>
</dbReference>
<proteinExistence type="predicted"/>
<dbReference type="InParanoid" id="J0WL11"/>
<dbReference type="OrthoDB" id="2786563at2759"/>
<reference evidence="3" key="1">
    <citation type="journal article" date="2012" name="Science">
        <title>The Paleozoic origin of enzymatic lignin decomposition reconstructed from 31 fungal genomes.</title>
        <authorList>
            <person name="Floudas D."/>
            <person name="Binder M."/>
            <person name="Riley R."/>
            <person name="Barry K."/>
            <person name="Blanchette R.A."/>
            <person name="Henrissat B."/>
            <person name="Martinez A.T."/>
            <person name="Otillar R."/>
            <person name="Spatafora J.W."/>
            <person name="Yadav J.S."/>
            <person name="Aerts A."/>
            <person name="Benoit I."/>
            <person name="Boyd A."/>
            <person name="Carlson A."/>
            <person name="Copeland A."/>
            <person name="Coutinho P.M."/>
            <person name="de Vries R.P."/>
            <person name="Ferreira P."/>
            <person name="Findley K."/>
            <person name="Foster B."/>
            <person name="Gaskell J."/>
            <person name="Glotzer D."/>
            <person name="Gorecki P."/>
            <person name="Heitman J."/>
            <person name="Hesse C."/>
            <person name="Hori C."/>
            <person name="Igarashi K."/>
            <person name="Jurgens J.A."/>
            <person name="Kallen N."/>
            <person name="Kersten P."/>
            <person name="Kohler A."/>
            <person name="Kuees U."/>
            <person name="Kumar T.K.A."/>
            <person name="Kuo A."/>
            <person name="LaButti K."/>
            <person name="Larrondo L.F."/>
            <person name="Lindquist E."/>
            <person name="Ling A."/>
            <person name="Lombard V."/>
            <person name="Lucas S."/>
            <person name="Lundell T."/>
            <person name="Martin R."/>
            <person name="McLaughlin D.J."/>
            <person name="Morgenstern I."/>
            <person name="Morin E."/>
            <person name="Murat C."/>
            <person name="Nagy L.G."/>
            <person name="Nolan M."/>
            <person name="Ohm R.A."/>
            <person name="Patyshakuliyeva A."/>
            <person name="Rokas A."/>
            <person name="Ruiz-Duenas F.J."/>
            <person name="Sabat G."/>
            <person name="Salamov A."/>
            <person name="Samejima M."/>
            <person name="Schmutz J."/>
            <person name="Slot J.C."/>
            <person name="St John F."/>
            <person name="Stenlid J."/>
            <person name="Sun H."/>
            <person name="Sun S."/>
            <person name="Syed K."/>
            <person name="Tsang A."/>
            <person name="Wiebenga A."/>
            <person name="Young D."/>
            <person name="Pisabarro A."/>
            <person name="Eastwood D.C."/>
            <person name="Martin F."/>
            <person name="Cullen D."/>
            <person name="Grigoriev I.V."/>
            <person name="Hibbett D.S."/>
        </authorList>
    </citation>
    <scope>NUCLEOTIDE SEQUENCE [LARGE SCALE GENOMIC DNA]</scope>
    <source>
        <strain evidence="3">TFB10046</strain>
    </source>
</reference>
<evidence type="ECO:0000256" key="1">
    <source>
        <dbReference type="SAM" id="MobiDB-lite"/>
    </source>
</evidence>
<dbReference type="EMBL" id="JH688515">
    <property type="protein sequence ID" value="EJD32978.1"/>
    <property type="molecule type" value="Genomic_DNA"/>
</dbReference>
<dbReference type="KEGG" id="adl:AURDEDRAFT_177931"/>
<sequence length="705" mass="77724">MAAYRLADETLSAFLADSLAVPETSFASTTSSPFANIARSSSTILLVCKRWLRVATPLLYETVIIRTAAQSSALAAVLKKHPEFGRHVRKVRVEGGVGASICKLFKAAPHITDLCLTLDLYASDNAAHMYKFLSASVAPRRLVLCSRMNALNRNKLMTAAINGLVTCLSQWTSLRVVTVADVVLKERRIYQAICTAKQLQIISIPQKSSYYYATQGMELSSLAADCAAPVILVGWLADGFDSMLRPRDRRAELSLLAQEKVVFADPAPFRHEPVIAPPPSLSYTPLANVRESTRRKIWTRIFEAVITHTDGIDVYRARKLLAEKGGQGYDDGDGRCDDDSPSDPISKLPRGPVGQCMSVCKEGKEIMAPLACRDLHFLTQEQAVSFIKWIARRSDALDLVAAVRAISFHIVCTEAVRLADLCGTSFLSRFDNLEVFHGANVFLSPTALRTLPTAHLWCLTINSDCGRFEVPSFPALRTLHWTLSRLRAVVEASAMDPSPSMPALETLVVAGDGAPKILLGLSNFNLPGLTSLTFNDKVSHHDSALRSFCAVHGASIRRVFNRGSSDMLSTLLSTCPGLTNVSVCHVPSSSLVDSLRRHPIPHASLEEITYCPISIRERYTRYKAQELEMLFLNEFCNALDPAKFPALRTVHIPTDDFWPHAQRDIAKHPLPFLAEKMLEKGVRIVDASGVGWKHRLTRGERKPNP</sequence>
<organism evidence="2 3">
    <name type="scientific">Auricularia subglabra (strain TFB-10046 / SS5)</name>
    <name type="common">White-rot fungus</name>
    <name type="synonym">Auricularia delicata (strain TFB10046)</name>
    <dbReference type="NCBI Taxonomy" id="717982"/>
    <lineage>
        <taxon>Eukaryota</taxon>
        <taxon>Fungi</taxon>
        <taxon>Dikarya</taxon>
        <taxon>Basidiomycota</taxon>
        <taxon>Agaricomycotina</taxon>
        <taxon>Agaricomycetes</taxon>
        <taxon>Auriculariales</taxon>
        <taxon>Auriculariaceae</taxon>
        <taxon>Auricularia</taxon>
    </lineage>
</organism>
<feature type="region of interest" description="Disordered" evidence="1">
    <location>
        <begin position="328"/>
        <end position="347"/>
    </location>
</feature>
<protein>
    <submittedName>
        <fullName evidence="2">Uncharacterized protein</fullName>
    </submittedName>
</protein>
<accession>J0WL11</accession>
<gene>
    <name evidence="2" type="ORF">AURDEDRAFT_177931</name>
</gene>